<evidence type="ECO:0000313" key="3">
    <source>
        <dbReference type="EMBL" id="MFC0683071.1"/>
    </source>
</evidence>
<evidence type="ECO:0000256" key="1">
    <source>
        <dbReference type="ARBA" id="ARBA00023125"/>
    </source>
</evidence>
<dbReference type="PANTHER" id="PTHR36924:SF1">
    <property type="entry name" value="ANTITOXIN HIGA-1"/>
    <property type="match status" value="1"/>
</dbReference>
<sequence length="100" mass="11087">MAIKVHHSIFVHPGPWLRRQFIEPYHLTVQATATALGVTRVAMSNLLNGKAALSAEMALRFEKAFGISADTLMRMQTAYDLAQVREHGDELVVERIAKAA</sequence>
<dbReference type="NCBIfam" id="TIGR02607">
    <property type="entry name" value="antidote_HigA"/>
    <property type="match status" value="1"/>
</dbReference>
<organism evidence="3 4">
    <name type="scientific">Novosphingobium clariflavum</name>
    <dbReference type="NCBI Taxonomy" id="2029884"/>
    <lineage>
        <taxon>Bacteria</taxon>
        <taxon>Pseudomonadati</taxon>
        <taxon>Pseudomonadota</taxon>
        <taxon>Alphaproteobacteria</taxon>
        <taxon>Sphingomonadales</taxon>
        <taxon>Sphingomonadaceae</taxon>
        <taxon>Novosphingobium</taxon>
    </lineage>
</organism>
<evidence type="ECO:0000259" key="2">
    <source>
        <dbReference type="PROSITE" id="PS50943"/>
    </source>
</evidence>
<keyword evidence="4" id="KW-1185">Reference proteome</keyword>
<keyword evidence="1" id="KW-0238">DNA-binding</keyword>
<dbReference type="PROSITE" id="PS50943">
    <property type="entry name" value="HTH_CROC1"/>
    <property type="match status" value="1"/>
</dbReference>
<dbReference type="InterPro" id="IPR001387">
    <property type="entry name" value="Cro/C1-type_HTH"/>
</dbReference>
<comment type="caution">
    <text evidence="3">The sequence shown here is derived from an EMBL/GenBank/DDBJ whole genome shotgun (WGS) entry which is preliminary data.</text>
</comment>
<accession>A0ABV6S1Y9</accession>
<dbReference type="InterPro" id="IPR013430">
    <property type="entry name" value="Toxin_antidote_HigA"/>
</dbReference>
<reference evidence="3 4" key="1">
    <citation type="submission" date="2024-09" db="EMBL/GenBank/DDBJ databases">
        <authorList>
            <person name="Sun Q."/>
            <person name="Mori K."/>
        </authorList>
    </citation>
    <scope>NUCLEOTIDE SEQUENCE [LARGE SCALE GENOMIC DNA]</scope>
    <source>
        <strain evidence="3 4">CICC 11035S</strain>
    </source>
</reference>
<protein>
    <submittedName>
        <fullName evidence="3">HigA family addiction module antitoxin</fullName>
    </submittedName>
</protein>
<name>A0ABV6S1Y9_9SPHN</name>
<evidence type="ECO:0000313" key="4">
    <source>
        <dbReference type="Proteomes" id="UP001589858"/>
    </source>
</evidence>
<dbReference type="Gene3D" id="1.10.260.40">
    <property type="entry name" value="lambda repressor-like DNA-binding domains"/>
    <property type="match status" value="1"/>
</dbReference>
<dbReference type="InterPro" id="IPR010982">
    <property type="entry name" value="Lambda_DNA-bd_dom_sf"/>
</dbReference>
<gene>
    <name evidence="3" type="ORF">ACFFF8_00520</name>
</gene>
<dbReference type="Proteomes" id="UP001589858">
    <property type="component" value="Unassembled WGS sequence"/>
</dbReference>
<dbReference type="Pfam" id="PF01381">
    <property type="entry name" value="HTH_3"/>
    <property type="match status" value="1"/>
</dbReference>
<dbReference type="SMART" id="SM00530">
    <property type="entry name" value="HTH_XRE"/>
    <property type="match status" value="1"/>
</dbReference>
<dbReference type="EMBL" id="JBHLTM010000003">
    <property type="protein sequence ID" value="MFC0683071.1"/>
    <property type="molecule type" value="Genomic_DNA"/>
</dbReference>
<proteinExistence type="predicted"/>
<dbReference type="CDD" id="cd00093">
    <property type="entry name" value="HTH_XRE"/>
    <property type="match status" value="1"/>
</dbReference>
<dbReference type="SUPFAM" id="SSF47413">
    <property type="entry name" value="lambda repressor-like DNA-binding domains"/>
    <property type="match status" value="1"/>
</dbReference>
<dbReference type="RefSeq" id="WP_207079113.1">
    <property type="nucleotide sequence ID" value="NZ_JAPCWC010000008.1"/>
</dbReference>
<feature type="domain" description="HTH cro/C1-type" evidence="2">
    <location>
        <begin position="27"/>
        <end position="72"/>
    </location>
</feature>
<dbReference type="PANTHER" id="PTHR36924">
    <property type="entry name" value="ANTITOXIN HIGA-1"/>
    <property type="match status" value="1"/>
</dbReference>